<evidence type="ECO:0000313" key="1">
    <source>
        <dbReference type="EMBL" id="VDM76610.1"/>
    </source>
</evidence>
<reference evidence="1 2" key="1">
    <citation type="submission" date="2018-11" db="EMBL/GenBank/DDBJ databases">
        <authorList>
            <consortium name="Pathogen Informatics"/>
        </authorList>
    </citation>
    <scope>NUCLEOTIDE SEQUENCE [LARGE SCALE GENOMIC DNA]</scope>
</reference>
<protein>
    <submittedName>
        <fullName evidence="1">Uncharacterized protein</fullName>
    </submittedName>
</protein>
<name>A0A3P7IU06_STRVU</name>
<dbReference type="Proteomes" id="UP000270094">
    <property type="component" value="Unassembled WGS sequence"/>
</dbReference>
<organism evidence="1 2">
    <name type="scientific">Strongylus vulgaris</name>
    <name type="common">Blood worm</name>
    <dbReference type="NCBI Taxonomy" id="40348"/>
    <lineage>
        <taxon>Eukaryota</taxon>
        <taxon>Metazoa</taxon>
        <taxon>Ecdysozoa</taxon>
        <taxon>Nematoda</taxon>
        <taxon>Chromadorea</taxon>
        <taxon>Rhabditida</taxon>
        <taxon>Rhabditina</taxon>
        <taxon>Rhabditomorpha</taxon>
        <taxon>Strongyloidea</taxon>
        <taxon>Strongylidae</taxon>
        <taxon>Strongylus</taxon>
    </lineage>
</organism>
<proteinExistence type="predicted"/>
<accession>A0A3P7IU06</accession>
<evidence type="ECO:0000313" key="2">
    <source>
        <dbReference type="Proteomes" id="UP000270094"/>
    </source>
</evidence>
<gene>
    <name evidence="1" type="ORF">SVUK_LOCUS11608</name>
</gene>
<sequence length="79" mass="8737">MWDVSDSSVLETKARACPAIHTIGSFSIAVEQKIVKAFVEVVNVGIRNAHDDKITQKDDYTLENPTLYPGLQFISNGQD</sequence>
<dbReference type="EMBL" id="UYYB01097332">
    <property type="protein sequence ID" value="VDM76610.1"/>
    <property type="molecule type" value="Genomic_DNA"/>
</dbReference>
<dbReference type="AlphaFoldDB" id="A0A3P7IU06"/>
<keyword evidence="2" id="KW-1185">Reference proteome</keyword>